<sequence length="42" mass="5044">MMVSCYMIPPFLFPRKKAWHQNFYQDRVSSRHISLLCQALSL</sequence>
<protein>
    <submittedName>
        <fullName evidence="1">Uncharacterized protein</fullName>
    </submittedName>
</protein>
<dbReference type="EMBL" id="GBXM01022444">
    <property type="protein sequence ID" value="JAH86133.1"/>
    <property type="molecule type" value="Transcribed_RNA"/>
</dbReference>
<accession>A0A0E9W9G6</accession>
<proteinExistence type="predicted"/>
<reference evidence="1" key="2">
    <citation type="journal article" date="2015" name="Fish Shellfish Immunol.">
        <title>Early steps in the European eel (Anguilla anguilla)-Vibrio vulnificus interaction in the gills: Role of the RtxA13 toxin.</title>
        <authorList>
            <person name="Callol A."/>
            <person name="Pajuelo D."/>
            <person name="Ebbesson L."/>
            <person name="Teles M."/>
            <person name="MacKenzie S."/>
            <person name="Amaro C."/>
        </authorList>
    </citation>
    <scope>NUCLEOTIDE SEQUENCE</scope>
</reference>
<dbReference type="AlphaFoldDB" id="A0A0E9W9G6"/>
<reference evidence="1" key="1">
    <citation type="submission" date="2014-11" db="EMBL/GenBank/DDBJ databases">
        <authorList>
            <person name="Amaro Gonzalez C."/>
        </authorList>
    </citation>
    <scope>NUCLEOTIDE SEQUENCE</scope>
</reference>
<name>A0A0E9W9G6_ANGAN</name>
<evidence type="ECO:0000313" key="1">
    <source>
        <dbReference type="EMBL" id="JAH86133.1"/>
    </source>
</evidence>
<organism evidence="1">
    <name type="scientific">Anguilla anguilla</name>
    <name type="common">European freshwater eel</name>
    <name type="synonym">Muraena anguilla</name>
    <dbReference type="NCBI Taxonomy" id="7936"/>
    <lineage>
        <taxon>Eukaryota</taxon>
        <taxon>Metazoa</taxon>
        <taxon>Chordata</taxon>
        <taxon>Craniata</taxon>
        <taxon>Vertebrata</taxon>
        <taxon>Euteleostomi</taxon>
        <taxon>Actinopterygii</taxon>
        <taxon>Neopterygii</taxon>
        <taxon>Teleostei</taxon>
        <taxon>Anguilliformes</taxon>
        <taxon>Anguillidae</taxon>
        <taxon>Anguilla</taxon>
    </lineage>
</organism>